<evidence type="ECO:0000259" key="2">
    <source>
        <dbReference type="PROSITE" id="PS51782"/>
    </source>
</evidence>
<dbReference type="RefSeq" id="WP_078746448.1">
    <property type="nucleotide sequence ID" value="NZ_FUXG01000028.1"/>
</dbReference>
<dbReference type="PANTHER" id="PTHR33734">
    <property type="entry name" value="LYSM DOMAIN-CONTAINING GPI-ANCHORED PROTEIN 2"/>
    <property type="match status" value="1"/>
</dbReference>
<dbReference type="EMBL" id="MTSM01000014">
    <property type="protein sequence ID" value="OPX55045.1"/>
    <property type="molecule type" value="Genomic_DNA"/>
</dbReference>
<name>A0A1V4T359_9GAMM</name>
<proteinExistence type="inferred from homology"/>
<comment type="similarity">
    <text evidence="1">Belongs to the transglycosylase Slt family.</text>
</comment>
<dbReference type="Pfam" id="PF01476">
    <property type="entry name" value="LysM"/>
    <property type="match status" value="3"/>
</dbReference>
<dbReference type="SMART" id="SM00257">
    <property type="entry name" value="LysM"/>
    <property type="match status" value="3"/>
</dbReference>
<dbReference type="Pfam" id="PF01464">
    <property type="entry name" value="SLT"/>
    <property type="match status" value="1"/>
</dbReference>
<reference evidence="3 4" key="1">
    <citation type="submission" date="2017-01" db="EMBL/GenBank/DDBJ databases">
        <title>Genome Sequencing of a Marine Spirillum, Oceanospirillum multiglobuliferum ATCC 33336, from Japan.</title>
        <authorList>
            <person name="Carney J.G."/>
            <person name="Trachtenberg A.M."/>
            <person name="Rheaume B.A."/>
            <person name="Linnane J.D."/>
            <person name="Pitts N.L."/>
            <person name="Mykles D.L."/>
            <person name="Maclea K.S."/>
        </authorList>
    </citation>
    <scope>NUCLEOTIDE SEQUENCE [LARGE SCALE GENOMIC DNA]</scope>
    <source>
        <strain evidence="3 4">ATCC 33336</strain>
    </source>
</reference>
<dbReference type="InterPro" id="IPR008258">
    <property type="entry name" value="Transglycosylase_SLT_dom_1"/>
</dbReference>
<evidence type="ECO:0000256" key="1">
    <source>
        <dbReference type="ARBA" id="ARBA00007734"/>
    </source>
</evidence>
<dbReference type="SUPFAM" id="SSF53955">
    <property type="entry name" value="Lysozyme-like"/>
    <property type="match status" value="1"/>
</dbReference>
<dbReference type="AlphaFoldDB" id="A0A1V4T359"/>
<evidence type="ECO:0000313" key="3">
    <source>
        <dbReference type="EMBL" id="OPX55045.1"/>
    </source>
</evidence>
<dbReference type="GO" id="GO:0008932">
    <property type="term" value="F:lytic endotransglycosylase activity"/>
    <property type="evidence" value="ECO:0007669"/>
    <property type="project" value="TreeGrafter"/>
</dbReference>
<dbReference type="PANTHER" id="PTHR33734:SF22">
    <property type="entry name" value="MEMBRANE-BOUND LYTIC MUREIN TRANSGLYCOSYLASE D"/>
    <property type="match status" value="1"/>
</dbReference>
<protein>
    <submittedName>
        <fullName evidence="3">Lytic transglycosylase</fullName>
    </submittedName>
</protein>
<dbReference type="CDD" id="cd16894">
    <property type="entry name" value="MltD-like"/>
    <property type="match status" value="1"/>
</dbReference>
<dbReference type="PROSITE" id="PS51782">
    <property type="entry name" value="LYSM"/>
    <property type="match status" value="3"/>
</dbReference>
<feature type="domain" description="LysM" evidence="2">
    <location>
        <begin position="515"/>
        <end position="559"/>
    </location>
</feature>
<feature type="domain" description="LysM" evidence="2">
    <location>
        <begin position="446"/>
        <end position="490"/>
    </location>
</feature>
<feature type="domain" description="LysM" evidence="2">
    <location>
        <begin position="369"/>
        <end position="412"/>
    </location>
</feature>
<evidence type="ECO:0000313" key="4">
    <source>
        <dbReference type="Proteomes" id="UP000191418"/>
    </source>
</evidence>
<dbReference type="Proteomes" id="UP000191418">
    <property type="component" value="Unassembled WGS sequence"/>
</dbReference>
<sequence>MPLISYKKISTFFLPASLAMVLTGCVTSQNKPQSLVETTEPGTPIVSAEQRFAALETYRAQSQQLVSDLGLSSVEHADRQTQWRSWDNPVLPDFDLWDRLLQSFKLDLDVEHPRVTAQLNWYVKHPRYLERVFTRAERYMYHVVTQVEAKNLPGELALLPVVESAFDPFAYSHGRASGMWQFIPSTAKYFGMDNDWWYDGRRDVIDSTEAALSYLDRLNQRFEGDWLHALAAYNSGGGTVSISIRKNRKSGKNTDFWSLKLPDETEAYVPKLIALAKLVKNPEKYGLTLRPISNQPYFAVVNTKAQIDLAQAAKLADISINELYLLNPGFSQWATSPDGPHRLLVPIDNADTFNRNLKTLPASERLGWQRYSVKSGDSLISIAKSFRSTPELIRNANQMRNNSIRAGSKLLIPIPKASASHYALSSGQRLKVKQGYDRSHTGGDKIEYQVKKGDSFWSLSRKHKVGTRELASWNGMAPTDPLMPGKKLIIWSKANQTTKSIAQRSSSDRKVIRRVGYKVRQGDSLARIAGKFNVSVRQIASWNKIDSGKYLQPGQSLTLYVDVTGNR</sequence>
<dbReference type="PROSITE" id="PS00922">
    <property type="entry name" value="TRANSGLYCOSYLASE"/>
    <property type="match status" value="1"/>
</dbReference>
<dbReference type="OrthoDB" id="9815002at2"/>
<dbReference type="InterPro" id="IPR036779">
    <property type="entry name" value="LysM_dom_sf"/>
</dbReference>
<dbReference type="InterPro" id="IPR000189">
    <property type="entry name" value="Transglyc_AS"/>
</dbReference>
<dbReference type="InterPro" id="IPR018392">
    <property type="entry name" value="LysM"/>
</dbReference>
<dbReference type="STRING" id="64969.SAMN02745127_02933"/>
<keyword evidence="4" id="KW-1185">Reference proteome</keyword>
<dbReference type="Gene3D" id="1.10.530.10">
    <property type="match status" value="1"/>
</dbReference>
<dbReference type="Gene3D" id="3.10.350.10">
    <property type="entry name" value="LysM domain"/>
    <property type="match status" value="3"/>
</dbReference>
<dbReference type="InterPro" id="IPR023346">
    <property type="entry name" value="Lysozyme-like_dom_sf"/>
</dbReference>
<dbReference type="PROSITE" id="PS51257">
    <property type="entry name" value="PROKAR_LIPOPROTEIN"/>
    <property type="match status" value="1"/>
</dbReference>
<dbReference type="CDD" id="cd00118">
    <property type="entry name" value="LysM"/>
    <property type="match status" value="3"/>
</dbReference>
<dbReference type="GO" id="GO:0000270">
    <property type="term" value="P:peptidoglycan metabolic process"/>
    <property type="evidence" value="ECO:0007669"/>
    <property type="project" value="InterPro"/>
</dbReference>
<gene>
    <name evidence="3" type="ORF">BTE48_11245</name>
</gene>
<dbReference type="GO" id="GO:0016020">
    <property type="term" value="C:membrane"/>
    <property type="evidence" value="ECO:0007669"/>
    <property type="project" value="InterPro"/>
</dbReference>
<comment type="caution">
    <text evidence="3">The sequence shown here is derived from an EMBL/GenBank/DDBJ whole genome shotgun (WGS) entry which is preliminary data.</text>
</comment>
<accession>A0A1V4T359</accession>
<organism evidence="3 4">
    <name type="scientific">Oceanospirillum multiglobuliferum</name>
    <dbReference type="NCBI Taxonomy" id="64969"/>
    <lineage>
        <taxon>Bacteria</taxon>
        <taxon>Pseudomonadati</taxon>
        <taxon>Pseudomonadota</taxon>
        <taxon>Gammaproteobacteria</taxon>
        <taxon>Oceanospirillales</taxon>
        <taxon>Oceanospirillaceae</taxon>
        <taxon>Oceanospirillum</taxon>
    </lineage>
</organism>
<dbReference type="SUPFAM" id="SSF54106">
    <property type="entry name" value="LysM domain"/>
    <property type="match status" value="3"/>
</dbReference>